<dbReference type="EMBL" id="PQIB02000001">
    <property type="protein sequence ID" value="RLN40489.1"/>
    <property type="molecule type" value="Genomic_DNA"/>
</dbReference>
<comment type="caution">
    <text evidence="1">The sequence shown here is derived from an EMBL/GenBank/DDBJ whole genome shotgun (WGS) entry which is preliminary data.</text>
</comment>
<reference evidence="2" key="1">
    <citation type="journal article" date="2019" name="Nat. Commun.">
        <title>The genome of broomcorn millet.</title>
        <authorList>
            <person name="Zou C."/>
            <person name="Miki D."/>
            <person name="Li D."/>
            <person name="Tang Q."/>
            <person name="Xiao L."/>
            <person name="Rajput S."/>
            <person name="Deng P."/>
            <person name="Jia W."/>
            <person name="Huang R."/>
            <person name="Zhang M."/>
            <person name="Sun Y."/>
            <person name="Hu J."/>
            <person name="Fu X."/>
            <person name="Schnable P.S."/>
            <person name="Li F."/>
            <person name="Zhang H."/>
            <person name="Feng B."/>
            <person name="Zhu X."/>
            <person name="Liu R."/>
            <person name="Schnable J.C."/>
            <person name="Zhu J.-K."/>
            <person name="Zhang H."/>
        </authorList>
    </citation>
    <scope>NUCLEOTIDE SEQUENCE [LARGE SCALE GENOMIC DNA]</scope>
</reference>
<evidence type="ECO:0000313" key="1">
    <source>
        <dbReference type="EMBL" id="RLN40489.1"/>
    </source>
</evidence>
<dbReference type="Pfam" id="PF07893">
    <property type="entry name" value="DUF1668"/>
    <property type="match status" value="1"/>
</dbReference>
<sequence length="250" mass="28140">MSKRPRSESQEEDDAETRSRRCLYLVLDDWKRGYSVHRLGEADFVASRARLDARPAERPLVRVQARHAYTTTFAAHGSKILAMLPERFSPGIPVFDTETLETTVYPFPRSWKAVGASMLVHASVGDRLVSFVFRYLDVLGPEPPPSPSLGPGCKTMPAWKLGKDSLFNEGSIRHSGATLVHMGDSRFCLIESLVLDYNQSLRGLRITSFGLKYDKDGELVTAQYRAYASISYQTVHKNTTTYLDPVAFWM</sequence>
<evidence type="ECO:0000313" key="2">
    <source>
        <dbReference type="Proteomes" id="UP000275267"/>
    </source>
</evidence>
<keyword evidence="2" id="KW-1185">Reference proteome</keyword>
<gene>
    <name evidence="1" type="ORF">C2845_PM01G05300</name>
</gene>
<dbReference type="InterPro" id="IPR012871">
    <property type="entry name" value="DUF1668_ORYSA"/>
</dbReference>
<organism evidence="1 2">
    <name type="scientific">Panicum miliaceum</name>
    <name type="common">Proso millet</name>
    <name type="synonym">Broomcorn millet</name>
    <dbReference type="NCBI Taxonomy" id="4540"/>
    <lineage>
        <taxon>Eukaryota</taxon>
        <taxon>Viridiplantae</taxon>
        <taxon>Streptophyta</taxon>
        <taxon>Embryophyta</taxon>
        <taxon>Tracheophyta</taxon>
        <taxon>Spermatophyta</taxon>
        <taxon>Magnoliopsida</taxon>
        <taxon>Liliopsida</taxon>
        <taxon>Poales</taxon>
        <taxon>Poaceae</taxon>
        <taxon>PACMAD clade</taxon>
        <taxon>Panicoideae</taxon>
        <taxon>Panicodae</taxon>
        <taxon>Paniceae</taxon>
        <taxon>Panicinae</taxon>
        <taxon>Panicum</taxon>
        <taxon>Panicum sect. Panicum</taxon>
    </lineage>
</organism>
<dbReference type="Proteomes" id="UP000275267">
    <property type="component" value="Unassembled WGS sequence"/>
</dbReference>
<proteinExistence type="predicted"/>
<dbReference type="PANTHER" id="PTHR33085">
    <property type="entry name" value="OS12G0113100 PROTEIN-RELATED"/>
    <property type="match status" value="1"/>
</dbReference>
<dbReference type="OrthoDB" id="659944at2759"/>
<protein>
    <submittedName>
        <fullName evidence="1">Uncharacterized protein</fullName>
    </submittedName>
</protein>
<dbReference type="AlphaFoldDB" id="A0A3L6TJP2"/>
<accession>A0A3L6TJP2</accession>
<name>A0A3L6TJP2_PANMI</name>
<dbReference type="PANTHER" id="PTHR33085:SF128">
    <property type="entry name" value="DUF1618 DOMAIN-CONTAINING PROTEIN"/>
    <property type="match status" value="1"/>
</dbReference>